<reference evidence="1 2" key="3">
    <citation type="journal article" date="2011" name="Nat. Chem. Biol.">
        <title>Reveromycin A biosynthesis uses RevG and RevJ for stereospecific spiroacetal formation.</title>
        <authorList>
            <person name="Takahashi S."/>
            <person name="Toyoda A."/>
            <person name="Sekiyama Y."/>
            <person name="Takagi H."/>
            <person name="Nogawa T."/>
            <person name="Uramoto M."/>
            <person name="Suzuki R."/>
            <person name="Koshino H."/>
            <person name="Kumano T."/>
            <person name="Panthee S."/>
            <person name="Dairi T."/>
            <person name="Ishikawa J."/>
            <person name="Ikeda H."/>
            <person name="Sakaki Y."/>
            <person name="Osada H."/>
        </authorList>
    </citation>
    <scope>NUCLEOTIDE SEQUENCE [LARGE SCALE GENOMIC DNA]</scope>
    <source>
        <strain evidence="1 2">SN-593</strain>
    </source>
</reference>
<name>A0A7U3UQU2_9ACTN</name>
<dbReference type="SUPFAM" id="SSF55331">
    <property type="entry name" value="Tautomerase/MIF"/>
    <property type="match status" value="1"/>
</dbReference>
<dbReference type="GO" id="GO:0008704">
    <property type="term" value="F:5-carboxymethyl-2-hydroxymuconate delta-isomerase activity"/>
    <property type="evidence" value="ECO:0007669"/>
    <property type="project" value="InterPro"/>
</dbReference>
<dbReference type="InterPro" id="IPR014347">
    <property type="entry name" value="Tautomerase/MIF_sf"/>
</dbReference>
<dbReference type="AlphaFoldDB" id="A0A7U3UQU2"/>
<sequence length="125" mass="13801">MPHSIVEYSANLADTFDRPLFAKGLHEALVRIAGGRAGGCKTRFVRLDETYIADGSPHYSMVHAQVSILSGRSTQVRRELAEAVLAVLRDTVRPLPEAELQVSVDVRELDGDTYARHDTPAQERS</sequence>
<reference evidence="1 2" key="4">
    <citation type="journal article" date="2020" name="Sci. Rep.">
        <title>beta-carboline chemical signals induce reveromycin production through a LuxR family regulator in Streptomyces sp. SN-593.</title>
        <authorList>
            <person name="Panthee S."/>
            <person name="Kito N."/>
            <person name="Hayashi T."/>
            <person name="Shimizu T."/>
            <person name="Ishikawa J."/>
            <person name="Hamamoto H."/>
            <person name="Osada H."/>
            <person name="Takahashi S."/>
        </authorList>
    </citation>
    <scope>NUCLEOTIDE SEQUENCE [LARGE SCALE GENOMIC DNA]</scope>
    <source>
        <strain evidence="1 2">SN-593</strain>
    </source>
</reference>
<evidence type="ECO:0000313" key="2">
    <source>
        <dbReference type="Proteomes" id="UP000595703"/>
    </source>
</evidence>
<accession>A0A7U3UQU2</accession>
<keyword evidence="1" id="KW-0413">Isomerase</keyword>
<keyword evidence="2" id="KW-1185">Reference proteome</keyword>
<dbReference type="InterPro" id="IPR004220">
    <property type="entry name" value="5-COMe_2-OHmuconate_Isoase"/>
</dbReference>
<protein>
    <submittedName>
        <fullName evidence="1">Putative isomerase</fullName>
    </submittedName>
</protein>
<reference evidence="1 2" key="2">
    <citation type="journal article" date="2011" name="J. Antibiot.">
        <title>Furaquinocins I and J: novel polyketide isoprenoid hybrid compounds from Streptomyces reveromyceticus SN-593.</title>
        <authorList>
            <person name="Panthee S."/>
            <person name="Takahashi S."/>
            <person name="Takagi H."/>
            <person name="Nogawa T."/>
            <person name="Oowada E."/>
            <person name="Uramoto M."/>
            <person name="Osada H."/>
        </authorList>
    </citation>
    <scope>NUCLEOTIDE SEQUENCE [LARGE SCALE GENOMIC DNA]</scope>
    <source>
        <strain evidence="1 2">SN-593</strain>
    </source>
</reference>
<dbReference type="RefSeq" id="WP_202233329.1">
    <property type="nucleotide sequence ID" value="NZ_AP018365.1"/>
</dbReference>
<dbReference type="PANTHER" id="PTHR37950">
    <property type="entry name" value="4-HYDROXYPHENYLACETATE CATABOLISM PROTEIN"/>
    <property type="match status" value="1"/>
</dbReference>
<dbReference type="Pfam" id="PF02962">
    <property type="entry name" value="CHMI"/>
    <property type="match status" value="1"/>
</dbReference>
<dbReference type="Gene3D" id="3.30.429.10">
    <property type="entry name" value="Macrophage Migration Inhibitory Factor"/>
    <property type="match status" value="1"/>
</dbReference>
<proteinExistence type="predicted"/>
<dbReference type="CDD" id="cd00580">
    <property type="entry name" value="CHMI"/>
    <property type="match status" value="1"/>
</dbReference>
<dbReference type="EMBL" id="AP018365">
    <property type="protein sequence ID" value="BBA96978.1"/>
    <property type="molecule type" value="Genomic_DNA"/>
</dbReference>
<dbReference type="KEGG" id="arev:RVR_2516"/>
<evidence type="ECO:0000313" key="1">
    <source>
        <dbReference type="EMBL" id="BBA96978.1"/>
    </source>
</evidence>
<dbReference type="PANTHER" id="PTHR37950:SF1">
    <property type="entry name" value="4-HYDROXYPHENYLACETATE CATABOLISM PROTEIN"/>
    <property type="match status" value="1"/>
</dbReference>
<dbReference type="Proteomes" id="UP000595703">
    <property type="component" value="Chromosome"/>
</dbReference>
<organism evidence="1 2">
    <name type="scientific">Actinacidiphila reveromycinica</name>
    <dbReference type="NCBI Taxonomy" id="659352"/>
    <lineage>
        <taxon>Bacteria</taxon>
        <taxon>Bacillati</taxon>
        <taxon>Actinomycetota</taxon>
        <taxon>Actinomycetes</taxon>
        <taxon>Kitasatosporales</taxon>
        <taxon>Streptomycetaceae</taxon>
        <taxon>Actinacidiphila</taxon>
    </lineage>
</organism>
<gene>
    <name evidence="1" type="ORF">RVR_2516</name>
</gene>
<reference evidence="1 2" key="1">
    <citation type="journal article" date="2010" name="J. Bacteriol.">
        <title>Biochemical characterization of a novel indole prenyltransferase from Streptomyces sp. SN-593.</title>
        <authorList>
            <person name="Takahashi S."/>
            <person name="Takagi H."/>
            <person name="Toyoda A."/>
            <person name="Uramoto M."/>
            <person name="Nogawa T."/>
            <person name="Ueki M."/>
            <person name="Sakaki Y."/>
            <person name="Osada H."/>
        </authorList>
    </citation>
    <scope>NUCLEOTIDE SEQUENCE [LARGE SCALE GENOMIC DNA]</scope>
    <source>
        <strain evidence="1 2">SN-593</strain>
    </source>
</reference>